<dbReference type="InterPro" id="IPR027417">
    <property type="entry name" value="P-loop_NTPase"/>
</dbReference>
<dbReference type="Gene3D" id="3.40.50.300">
    <property type="entry name" value="P-loop containing nucleotide triphosphate hydrolases"/>
    <property type="match status" value="1"/>
</dbReference>
<keyword evidence="3" id="KW-1185">Reference proteome</keyword>
<dbReference type="Pfam" id="PF13469">
    <property type="entry name" value="Sulfotransfer_3"/>
    <property type="match status" value="1"/>
</dbReference>
<evidence type="ECO:0000256" key="1">
    <source>
        <dbReference type="ARBA" id="ARBA00022679"/>
    </source>
</evidence>
<dbReference type="RefSeq" id="WP_243322446.1">
    <property type="nucleotide sequence ID" value="NZ_JALGCL010000005.1"/>
</dbReference>
<evidence type="ECO:0000313" key="3">
    <source>
        <dbReference type="Proteomes" id="UP001165423"/>
    </source>
</evidence>
<gene>
    <name evidence="2" type="ORF">MQC88_12130</name>
</gene>
<comment type="caution">
    <text evidence="2">The sequence shown here is derived from an EMBL/GenBank/DDBJ whole genome shotgun (WGS) entry which is preliminary data.</text>
</comment>
<accession>A0ABT0A6T0</accession>
<sequence>MEHRHFFIAGAQRCATTYLYRLFDQHPAITMASPVRPEPKYFIRSDAKDDADAYRRQLFARASTSWLGEKSTSYMEYSSAAERIARVFPDAELFFVLRDPVERAISNYRFSVMNGLETLSLEDALDAEVERIGCIPEGLSVSPFAYVGRGHYARQLDAWSARFPPERLHILTTERLVGDPANTLRDVFGMLGVDADVTLDSLDGAVNASKPTQGVSATVRQRLRSAFEASNQRLSEDFGVSVEDWQ</sequence>
<dbReference type="EMBL" id="JALGCL010000005">
    <property type="protein sequence ID" value="MCJ0826691.1"/>
    <property type="molecule type" value="Genomic_DNA"/>
</dbReference>
<dbReference type="SUPFAM" id="SSF52540">
    <property type="entry name" value="P-loop containing nucleoside triphosphate hydrolases"/>
    <property type="match status" value="1"/>
</dbReference>
<dbReference type="PANTHER" id="PTHR10605">
    <property type="entry name" value="HEPARAN SULFATE SULFOTRANSFERASE"/>
    <property type="match status" value="1"/>
</dbReference>
<dbReference type="PANTHER" id="PTHR10605:SF56">
    <property type="entry name" value="BIFUNCTIONAL HEPARAN SULFATE N-DEACETYLASE_N-SULFOTRANSFERASE"/>
    <property type="match status" value="1"/>
</dbReference>
<keyword evidence="1" id="KW-0808">Transferase</keyword>
<name>A0ABT0A6T0_9GAMM</name>
<proteinExistence type="predicted"/>
<dbReference type="Proteomes" id="UP001165423">
    <property type="component" value="Unassembled WGS sequence"/>
</dbReference>
<organism evidence="2 3">
    <name type="scientific">Cognatiluteimonas sedimenti</name>
    <dbReference type="NCBI Taxonomy" id="2927791"/>
    <lineage>
        <taxon>Bacteria</taxon>
        <taxon>Pseudomonadati</taxon>
        <taxon>Pseudomonadota</taxon>
        <taxon>Gammaproteobacteria</taxon>
        <taxon>Lysobacterales</taxon>
        <taxon>Lysobacteraceae</taxon>
        <taxon>Cognatiluteimonas</taxon>
    </lineage>
</organism>
<protein>
    <submittedName>
        <fullName evidence="2">Sulfotransferase</fullName>
    </submittedName>
</protein>
<dbReference type="InterPro" id="IPR037359">
    <property type="entry name" value="NST/OST"/>
</dbReference>
<reference evidence="2 3" key="1">
    <citation type="submission" date="2022-03" db="EMBL/GenBank/DDBJ databases">
        <title>Luteimonas soily sp. nov., a novel bacterium isolated from the soil.</title>
        <authorList>
            <person name="Zhang X."/>
        </authorList>
    </citation>
    <scope>NUCLEOTIDE SEQUENCE [LARGE SCALE GENOMIC DNA]</scope>
    <source>
        <strain evidence="2 3">50</strain>
    </source>
</reference>
<evidence type="ECO:0000313" key="2">
    <source>
        <dbReference type="EMBL" id="MCJ0826691.1"/>
    </source>
</evidence>